<proteinExistence type="predicted"/>
<dbReference type="Gene3D" id="3.40.630.30">
    <property type="match status" value="1"/>
</dbReference>
<dbReference type="PANTHER" id="PTHR43792:SF1">
    <property type="entry name" value="N-ACETYLTRANSFERASE DOMAIN-CONTAINING PROTEIN"/>
    <property type="match status" value="1"/>
</dbReference>
<dbReference type="SUPFAM" id="SSF55729">
    <property type="entry name" value="Acyl-CoA N-acyltransferases (Nat)"/>
    <property type="match status" value="1"/>
</dbReference>
<evidence type="ECO:0000313" key="3">
    <source>
        <dbReference type="Proteomes" id="UP000223913"/>
    </source>
</evidence>
<comment type="caution">
    <text evidence="2">The sequence shown here is derived from an EMBL/GenBank/DDBJ whole genome shotgun (WGS) entry which is preliminary data.</text>
</comment>
<sequence>MDVEQTVLETERLVLERFTLQHGTFILELVNSPGWLQYIGDKGIRELEAAEQYIREGPMTAYAQYGYGFSVVSLKEDRTPIGGCGLIRRAGLEYPDIGFALLPEYSGKGYAFEIASATLAHAKTELLIPRILGITLPTNTRSIHLLNRIGLNFARMIRLPGDEAELMLFQTP</sequence>
<dbReference type="OrthoDB" id="9798081at2"/>
<organism evidence="2 3">
    <name type="scientific">Flavilitoribacter nigricans (strain ATCC 23147 / DSM 23189 / NBRC 102662 / NCIMB 1420 / SS-2)</name>
    <name type="common">Lewinella nigricans</name>
    <dbReference type="NCBI Taxonomy" id="1122177"/>
    <lineage>
        <taxon>Bacteria</taxon>
        <taxon>Pseudomonadati</taxon>
        <taxon>Bacteroidota</taxon>
        <taxon>Saprospiria</taxon>
        <taxon>Saprospirales</taxon>
        <taxon>Lewinellaceae</taxon>
        <taxon>Flavilitoribacter</taxon>
    </lineage>
</organism>
<dbReference type="GO" id="GO:0016747">
    <property type="term" value="F:acyltransferase activity, transferring groups other than amino-acyl groups"/>
    <property type="evidence" value="ECO:0007669"/>
    <property type="project" value="InterPro"/>
</dbReference>
<name>A0A2D0NFN3_FLAN2</name>
<dbReference type="InterPro" id="IPR051531">
    <property type="entry name" value="N-acetyltransferase"/>
</dbReference>
<dbReference type="PANTHER" id="PTHR43792">
    <property type="entry name" value="GNAT FAMILY, PUTATIVE (AFU_ORTHOLOGUE AFUA_3G00765)-RELATED-RELATED"/>
    <property type="match status" value="1"/>
</dbReference>
<dbReference type="InterPro" id="IPR000182">
    <property type="entry name" value="GNAT_dom"/>
</dbReference>
<keyword evidence="3" id="KW-1185">Reference proteome</keyword>
<protein>
    <submittedName>
        <fullName evidence="2">RimJ/RimL family protein N-acetyltransferase</fullName>
    </submittedName>
</protein>
<dbReference type="EMBL" id="PDUD01000010">
    <property type="protein sequence ID" value="PHN07287.1"/>
    <property type="molecule type" value="Genomic_DNA"/>
</dbReference>
<dbReference type="AlphaFoldDB" id="A0A2D0NFN3"/>
<evidence type="ECO:0000313" key="2">
    <source>
        <dbReference type="EMBL" id="PHN07287.1"/>
    </source>
</evidence>
<reference evidence="2 3" key="1">
    <citation type="submission" date="2017-10" db="EMBL/GenBank/DDBJ databases">
        <title>The draft genome sequence of Lewinella nigricans NBRC 102662.</title>
        <authorList>
            <person name="Wang K."/>
        </authorList>
    </citation>
    <scope>NUCLEOTIDE SEQUENCE [LARGE SCALE GENOMIC DNA]</scope>
    <source>
        <strain evidence="2 3">NBRC 102662</strain>
    </source>
</reference>
<feature type="domain" description="N-acetyltransferase" evidence="1">
    <location>
        <begin position="13"/>
        <end position="172"/>
    </location>
</feature>
<dbReference type="RefSeq" id="WP_099149217.1">
    <property type="nucleotide sequence ID" value="NZ_PDUD01000010.1"/>
</dbReference>
<dbReference type="PROSITE" id="PS51186">
    <property type="entry name" value="GNAT"/>
    <property type="match status" value="1"/>
</dbReference>
<dbReference type="InterPro" id="IPR016181">
    <property type="entry name" value="Acyl_CoA_acyltransferase"/>
</dbReference>
<accession>A0A2D0NFN3</accession>
<keyword evidence="2" id="KW-0808">Transferase</keyword>
<evidence type="ECO:0000259" key="1">
    <source>
        <dbReference type="PROSITE" id="PS51186"/>
    </source>
</evidence>
<gene>
    <name evidence="2" type="ORF">CRP01_06560</name>
</gene>
<dbReference type="Pfam" id="PF13302">
    <property type="entry name" value="Acetyltransf_3"/>
    <property type="match status" value="1"/>
</dbReference>
<dbReference type="Proteomes" id="UP000223913">
    <property type="component" value="Unassembled WGS sequence"/>
</dbReference>